<dbReference type="EMBL" id="BMAW01004887">
    <property type="protein sequence ID" value="GFS91345.1"/>
    <property type="molecule type" value="Genomic_DNA"/>
</dbReference>
<reference evidence="1" key="1">
    <citation type="submission" date="2020-08" db="EMBL/GenBank/DDBJ databases">
        <title>Multicomponent nature underlies the extraordinary mechanical properties of spider dragline silk.</title>
        <authorList>
            <person name="Kono N."/>
            <person name="Nakamura H."/>
            <person name="Mori M."/>
            <person name="Yoshida Y."/>
            <person name="Ohtoshi R."/>
            <person name="Malay A.D."/>
            <person name="Moran D.A.P."/>
            <person name="Tomita M."/>
            <person name="Numata K."/>
            <person name="Arakawa K."/>
        </authorList>
    </citation>
    <scope>NUCLEOTIDE SEQUENCE</scope>
</reference>
<proteinExistence type="predicted"/>
<evidence type="ECO:0000313" key="1">
    <source>
        <dbReference type="EMBL" id="GFS91345.1"/>
    </source>
</evidence>
<accession>A0A8X6N356</accession>
<name>A0A8X6N356_NEPPI</name>
<dbReference type="OrthoDB" id="5987340at2759"/>
<evidence type="ECO:0000313" key="2">
    <source>
        <dbReference type="Proteomes" id="UP000887013"/>
    </source>
</evidence>
<protein>
    <submittedName>
        <fullName evidence="1">Uncharacterized protein</fullName>
    </submittedName>
</protein>
<dbReference type="AlphaFoldDB" id="A0A8X6N356"/>
<comment type="caution">
    <text evidence="1">The sequence shown here is derived from an EMBL/GenBank/DDBJ whole genome shotgun (WGS) entry which is preliminary data.</text>
</comment>
<sequence>MAYDESVAKIPTKSNFVASKNTKGSDSFFTILRNRKIIGSEGKPIAQSTISGWVVADFQVVLSWISSPPRNWKPFIVNKISEILDRIPLNRWRYVPTKENLAVIGSRGVSPKYLPDCRLWCEGHSFFFYHHQKRTG</sequence>
<dbReference type="PANTHER" id="PTHR22955:SF77">
    <property type="entry name" value="ASPARTIC PUTATIVE DOMAIN-CONTAINING PROTEIN-RELATED"/>
    <property type="match status" value="1"/>
</dbReference>
<dbReference type="Proteomes" id="UP000887013">
    <property type="component" value="Unassembled WGS sequence"/>
</dbReference>
<organism evidence="1 2">
    <name type="scientific">Nephila pilipes</name>
    <name type="common">Giant wood spider</name>
    <name type="synonym">Nephila maculata</name>
    <dbReference type="NCBI Taxonomy" id="299642"/>
    <lineage>
        <taxon>Eukaryota</taxon>
        <taxon>Metazoa</taxon>
        <taxon>Ecdysozoa</taxon>
        <taxon>Arthropoda</taxon>
        <taxon>Chelicerata</taxon>
        <taxon>Arachnida</taxon>
        <taxon>Araneae</taxon>
        <taxon>Araneomorphae</taxon>
        <taxon>Entelegynae</taxon>
        <taxon>Araneoidea</taxon>
        <taxon>Nephilidae</taxon>
        <taxon>Nephila</taxon>
    </lineage>
</organism>
<gene>
    <name evidence="1" type="primary">AVEN_61522_1</name>
    <name evidence="1" type="ORF">NPIL_180431</name>
</gene>
<keyword evidence="2" id="KW-1185">Reference proteome</keyword>
<dbReference type="PANTHER" id="PTHR22955">
    <property type="entry name" value="RETROTRANSPOSON"/>
    <property type="match status" value="1"/>
</dbReference>